<sequence>MGPGSHLMPSSRRLLTTIHELKCYGLWLQRRNGWLEMCLLLGPFFRKLTLLSPIQKRYG</sequence>
<reference evidence="1" key="1">
    <citation type="submission" date="2014-09" db="EMBL/GenBank/DDBJ databases">
        <authorList>
            <person name="Magalhaes I.L.F."/>
            <person name="Oliveira U."/>
            <person name="Santos F.R."/>
            <person name="Vidigal T.H.D.A."/>
            <person name="Brescovit A.D."/>
            <person name="Santos A.J."/>
        </authorList>
    </citation>
    <scope>NUCLEOTIDE SEQUENCE</scope>
    <source>
        <tissue evidence="1">Shoot tissue taken approximately 20 cm above the soil surface</tissue>
    </source>
</reference>
<dbReference type="EMBL" id="GBRH01190913">
    <property type="protein sequence ID" value="JAE06983.1"/>
    <property type="molecule type" value="Transcribed_RNA"/>
</dbReference>
<reference evidence="1" key="2">
    <citation type="journal article" date="2015" name="Data Brief">
        <title>Shoot transcriptome of the giant reed, Arundo donax.</title>
        <authorList>
            <person name="Barrero R.A."/>
            <person name="Guerrero F.D."/>
            <person name="Moolhuijzen P."/>
            <person name="Goolsby J.A."/>
            <person name="Tidwell J."/>
            <person name="Bellgard S.E."/>
            <person name="Bellgard M.I."/>
        </authorList>
    </citation>
    <scope>NUCLEOTIDE SEQUENCE</scope>
    <source>
        <tissue evidence="1">Shoot tissue taken approximately 20 cm above the soil surface</tissue>
    </source>
</reference>
<accession>A0A0A9FFF0</accession>
<name>A0A0A9FFF0_ARUDO</name>
<organism evidence="1">
    <name type="scientific">Arundo donax</name>
    <name type="common">Giant reed</name>
    <name type="synonym">Donax arundinaceus</name>
    <dbReference type="NCBI Taxonomy" id="35708"/>
    <lineage>
        <taxon>Eukaryota</taxon>
        <taxon>Viridiplantae</taxon>
        <taxon>Streptophyta</taxon>
        <taxon>Embryophyta</taxon>
        <taxon>Tracheophyta</taxon>
        <taxon>Spermatophyta</taxon>
        <taxon>Magnoliopsida</taxon>
        <taxon>Liliopsida</taxon>
        <taxon>Poales</taxon>
        <taxon>Poaceae</taxon>
        <taxon>PACMAD clade</taxon>
        <taxon>Arundinoideae</taxon>
        <taxon>Arundineae</taxon>
        <taxon>Arundo</taxon>
    </lineage>
</organism>
<protein>
    <submittedName>
        <fullName evidence="1">Pre-mRNA splicing factor, putative</fullName>
    </submittedName>
</protein>
<evidence type="ECO:0000313" key="1">
    <source>
        <dbReference type="EMBL" id="JAE06983.1"/>
    </source>
</evidence>
<proteinExistence type="predicted"/>
<dbReference type="AlphaFoldDB" id="A0A0A9FFF0"/>